<keyword evidence="2" id="KW-1185">Reference proteome</keyword>
<evidence type="ECO:0000313" key="1">
    <source>
        <dbReference type="EMBL" id="MBC5726649.1"/>
    </source>
</evidence>
<protein>
    <submittedName>
        <fullName evidence="1">Uncharacterized protein</fullName>
    </submittedName>
</protein>
<dbReference type="RefSeq" id="WP_152959513.1">
    <property type="nucleotide sequence ID" value="NZ_JACOPL010000022.1"/>
</dbReference>
<comment type="caution">
    <text evidence="1">The sequence shown here is derived from an EMBL/GenBank/DDBJ whole genome shotgun (WGS) entry which is preliminary data.</text>
</comment>
<reference evidence="1" key="1">
    <citation type="submission" date="2020-08" db="EMBL/GenBank/DDBJ databases">
        <title>Genome public.</title>
        <authorList>
            <person name="Liu C."/>
            <person name="Sun Q."/>
        </authorList>
    </citation>
    <scope>NUCLEOTIDE SEQUENCE</scope>
    <source>
        <strain evidence="1">NSJ-28</strain>
    </source>
</reference>
<dbReference type="EMBL" id="JACOPL010000022">
    <property type="protein sequence ID" value="MBC5726649.1"/>
    <property type="molecule type" value="Genomic_DNA"/>
</dbReference>
<gene>
    <name evidence="1" type="ORF">H8S45_14435</name>
</gene>
<proteinExistence type="predicted"/>
<organism evidence="1 2">
    <name type="scientific">Agathobaculum faecis</name>
    <dbReference type="NCBI Taxonomy" id="2763013"/>
    <lineage>
        <taxon>Bacteria</taxon>
        <taxon>Bacillati</taxon>
        <taxon>Bacillota</taxon>
        <taxon>Clostridia</taxon>
        <taxon>Eubacteriales</taxon>
        <taxon>Butyricicoccaceae</taxon>
        <taxon>Agathobaculum</taxon>
    </lineage>
</organism>
<accession>A0A923LZ73</accession>
<dbReference type="Proteomes" id="UP000606499">
    <property type="component" value="Unassembled WGS sequence"/>
</dbReference>
<sequence>MRLPHTVTLFQPSGRTVLSGVLLESTRGTSVSKTAMNSADTVTLHIPFSVAPDLRLDPETDYFAYGDVPDEGSYQANREKHEVYRVTSVARYDYGSPQMQHWEVGGK</sequence>
<dbReference type="AlphaFoldDB" id="A0A923LZ73"/>
<evidence type="ECO:0000313" key="2">
    <source>
        <dbReference type="Proteomes" id="UP000606499"/>
    </source>
</evidence>
<name>A0A923LZ73_9FIRM</name>